<keyword evidence="2" id="KW-0472">Membrane</keyword>
<dbReference type="RefSeq" id="WP_127565080.1">
    <property type="nucleotide sequence ID" value="NZ_BMFB01000004.1"/>
</dbReference>
<dbReference type="OrthoDB" id="9798618at2"/>
<keyword evidence="4" id="KW-1185">Reference proteome</keyword>
<dbReference type="Proteomes" id="UP000286954">
    <property type="component" value="Chromosome"/>
</dbReference>
<feature type="compositionally biased region" description="Polar residues" evidence="1">
    <location>
        <begin position="73"/>
        <end position="84"/>
    </location>
</feature>
<dbReference type="EMBL" id="CP018911">
    <property type="protein sequence ID" value="AZU02612.1"/>
    <property type="molecule type" value="Genomic_DNA"/>
</dbReference>
<feature type="transmembrane region" description="Helical" evidence="2">
    <location>
        <begin position="20"/>
        <end position="38"/>
    </location>
</feature>
<dbReference type="PANTHER" id="PTHR41542">
    <property type="entry name" value="BLL5807 PROTEIN"/>
    <property type="match status" value="1"/>
</dbReference>
<organism evidence="3 4">
    <name type="scientific">Glycocaulis alkaliphilus</name>
    <dbReference type="NCBI Taxonomy" id="1434191"/>
    <lineage>
        <taxon>Bacteria</taxon>
        <taxon>Pseudomonadati</taxon>
        <taxon>Pseudomonadota</taxon>
        <taxon>Alphaproteobacteria</taxon>
        <taxon>Maricaulales</taxon>
        <taxon>Maricaulaceae</taxon>
        <taxon>Glycocaulis</taxon>
    </lineage>
</organism>
<gene>
    <name evidence="3" type="ORF">X907_0062</name>
</gene>
<proteinExistence type="predicted"/>
<evidence type="ECO:0000256" key="2">
    <source>
        <dbReference type="SAM" id="Phobius"/>
    </source>
</evidence>
<evidence type="ECO:0000313" key="3">
    <source>
        <dbReference type="EMBL" id="AZU02612.1"/>
    </source>
</evidence>
<feature type="compositionally biased region" description="Low complexity" evidence="1">
    <location>
        <begin position="62"/>
        <end position="72"/>
    </location>
</feature>
<keyword evidence="2" id="KW-1133">Transmembrane helix</keyword>
<evidence type="ECO:0000313" key="4">
    <source>
        <dbReference type="Proteomes" id="UP000286954"/>
    </source>
</evidence>
<dbReference type="InterPro" id="IPR007379">
    <property type="entry name" value="Tim44-like_dom"/>
</dbReference>
<dbReference type="AlphaFoldDB" id="A0A3T0E5M8"/>
<evidence type="ECO:0000256" key="1">
    <source>
        <dbReference type="SAM" id="MobiDB-lite"/>
    </source>
</evidence>
<feature type="compositionally biased region" description="Basic and acidic residues" evidence="1">
    <location>
        <begin position="48"/>
        <end position="61"/>
    </location>
</feature>
<dbReference type="Gene3D" id="3.10.450.240">
    <property type="match status" value="1"/>
</dbReference>
<protein>
    <submittedName>
        <fullName evidence="3">Import inner membrane translocase, subunit Tim44</fullName>
    </submittedName>
</protein>
<feature type="region of interest" description="Disordered" evidence="1">
    <location>
        <begin position="48"/>
        <end position="84"/>
    </location>
</feature>
<keyword evidence="2" id="KW-0812">Transmembrane</keyword>
<dbReference type="NCBIfam" id="NF033779">
    <property type="entry name" value="Tim44_TimA_adap"/>
    <property type="match status" value="1"/>
</dbReference>
<dbReference type="InterPro" id="IPR032710">
    <property type="entry name" value="NTF2-like_dom_sf"/>
</dbReference>
<accession>A0A3T0E5M8</accession>
<dbReference type="KEGG" id="gak:X907_0062"/>
<dbReference type="PANTHER" id="PTHR41542:SF1">
    <property type="entry name" value="BLL5807 PROTEIN"/>
    <property type="match status" value="1"/>
</dbReference>
<dbReference type="Pfam" id="PF04280">
    <property type="entry name" value="Tim44"/>
    <property type="match status" value="1"/>
</dbReference>
<dbReference type="SMART" id="SM00978">
    <property type="entry name" value="Tim44"/>
    <property type="match status" value="1"/>
</dbReference>
<reference evidence="3 4" key="1">
    <citation type="submission" date="2016-12" db="EMBL/GenBank/DDBJ databases">
        <title>The genome of dimorphic prosthecate Glycocaulis alkaliphilus 6b-8t, isolated from crude oil dictates its adaptability in petroleum environments.</title>
        <authorList>
            <person name="Wu X.-L."/>
            <person name="Geng S."/>
        </authorList>
    </citation>
    <scope>NUCLEOTIDE SEQUENCE [LARGE SCALE GENOMIC DNA]</scope>
    <source>
        <strain evidence="3 4">6B-8</strain>
    </source>
</reference>
<dbReference type="SUPFAM" id="SSF54427">
    <property type="entry name" value="NTF2-like"/>
    <property type="match status" value="1"/>
</dbReference>
<name>A0A3T0E5M8_9PROT</name>
<sequence length="241" mass="26037">MAINPPESRAAKRCMRVELLQILFFAGLAVFIGIRLYMALGRPVGRSPEEHAREETEKAVAREAAAPARETASMQDPSGRPQTAFSTVDVDEAAYDGLEAIADADGSFDAAEFIQGARAAYGMIAGAFARGDVEALEPLLAPRVMSAYREAIEARAAKGETLTTEIDRIKETRLQEASLNGPKAKIKVRFVAEIAHETRASDGSVVSGDIAALHPVAEIWSFERDVTNDNPNWRLSAVRPA</sequence>